<dbReference type="EMBL" id="BARW01036329">
    <property type="protein sequence ID" value="GAJ25120.1"/>
    <property type="molecule type" value="Genomic_DNA"/>
</dbReference>
<gene>
    <name evidence="1" type="ORF">S12H4_56418</name>
</gene>
<name>X1W3A6_9ZZZZ</name>
<evidence type="ECO:0000313" key="1">
    <source>
        <dbReference type="EMBL" id="GAJ25120.1"/>
    </source>
</evidence>
<accession>X1W3A6</accession>
<evidence type="ECO:0008006" key="2">
    <source>
        <dbReference type="Google" id="ProtNLM"/>
    </source>
</evidence>
<dbReference type="PROSITE" id="PS51257">
    <property type="entry name" value="PROKAR_LIPOPROTEIN"/>
    <property type="match status" value="1"/>
</dbReference>
<proteinExistence type="predicted"/>
<dbReference type="SUPFAM" id="SSF54427">
    <property type="entry name" value="NTF2-like"/>
    <property type="match status" value="1"/>
</dbReference>
<reference evidence="1" key="1">
    <citation type="journal article" date="2014" name="Front. Microbiol.">
        <title>High frequency of phylogenetically diverse reductive dehalogenase-homologous genes in deep subseafloor sedimentary metagenomes.</title>
        <authorList>
            <person name="Kawai M."/>
            <person name="Futagami T."/>
            <person name="Toyoda A."/>
            <person name="Takaki Y."/>
            <person name="Nishi S."/>
            <person name="Hori S."/>
            <person name="Arai W."/>
            <person name="Tsubouchi T."/>
            <person name="Morono Y."/>
            <person name="Uchiyama I."/>
            <person name="Ito T."/>
            <person name="Fujiyama A."/>
            <person name="Inagaki F."/>
            <person name="Takami H."/>
        </authorList>
    </citation>
    <scope>NUCLEOTIDE SEQUENCE</scope>
    <source>
        <strain evidence="1">Expedition CK06-06</strain>
    </source>
</reference>
<dbReference type="AlphaFoldDB" id="X1W3A6"/>
<feature type="non-terminal residue" evidence="1">
    <location>
        <position position="174"/>
    </location>
</feature>
<protein>
    <recommendedName>
        <fullName evidence="2">SnoaL-like domain-containing protein</fullName>
    </recommendedName>
</protein>
<sequence>MKKSVLLSISLILVILIFVVLTTGCASLFTPFIKIEIMQMLNKLGEANVEGNVDKIVIHYTDPITEINQLSEETYVTSLDDKRIELEEILTYYNCLIDDFSNEEITILDKSNATVECDEHSKFQDLLDETIYEYIDRVKLTLIKVEGDWKISIFFYNSIRFIYKSLLSIPILFV</sequence>
<comment type="caution">
    <text evidence="1">The sequence shown here is derived from an EMBL/GenBank/DDBJ whole genome shotgun (WGS) entry which is preliminary data.</text>
</comment>
<organism evidence="1">
    <name type="scientific">marine sediment metagenome</name>
    <dbReference type="NCBI Taxonomy" id="412755"/>
    <lineage>
        <taxon>unclassified sequences</taxon>
        <taxon>metagenomes</taxon>
        <taxon>ecological metagenomes</taxon>
    </lineage>
</organism>
<dbReference type="InterPro" id="IPR032710">
    <property type="entry name" value="NTF2-like_dom_sf"/>
</dbReference>